<keyword evidence="1" id="KW-0472">Membrane</keyword>
<proteinExistence type="predicted"/>
<feature type="transmembrane region" description="Helical" evidence="1">
    <location>
        <begin position="12"/>
        <end position="30"/>
    </location>
</feature>
<gene>
    <name evidence="2" type="ORF">ENU74_05065</name>
</gene>
<sequence length="87" mass="10176">MNRKLNISIKKVGKLILILLLPLYGIIFKVKSYKDFLLILFVTLYLFLLTFGNVKNQFTKSPFRIRTIEDFLWFLGAILGIILLLII</sequence>
<dbReference type="EMBL" id="DTDR01000122">
    <property type="protein sequence ID" value="HGK63940.1"/>
    <property type="molecule type" value="Genomic_DNA"/>
</dbReference>
<dbReference type="AlphaFoldDB" id="A0A7V3ZVZ1"/>
<reference evidence="2" key="1">
    <citation type="journal article" date="2020" name="mSystems">
        <title>Genome- and Community-Level Interaction Insights into Carbon Utilization and Element Cycling Functions of Hydrothermarchaeota in Hydrothermal Sediment.</title>
        <authorList>
            <person name="Zhou Z."/>
            <person name="Liu Y."/>
            <person name="Xu W."/>
            <person name="Pan J."/>
            <person name="Luo Z.H."/>
            <person name="Li M."/>
        </authorList>
    </citation>
    <scope>NUCLEOTIDE SEQUENCE [LARGE SCALE GENOMIC DNA]</scope>
    <source>
        <strain evidence="2">SpSt-697</strain>
    </source>
</reference>
<evidence type="ECO:0000256" key="1">
    <source>
        <dbReference type="SAM" id="Phobius"/>
    </source>
</evidence>
<feature type="transmembrane region" description="Helical" evidence="1">
    <location>
        <begin position="36"/>
        <end position="55"/>
    </location>
</feature>
<protein>
    <submittedName>
        <fullName evidence="2">Uncharacterized protein</fullName>
    </submittedName>
</protein>
<name>A0A7V3ZVZ1_UNCW3</name>
<comment type="caution">
    <text evidence="2">The sequence shown here is derived from an EMBL/GenBank/DDBJ whole genome shotgun (WGS) entry which is preliminary data.</text>
</comment>
<organism evidence="2">
    <name type="scientific">candidate division WOR-3 bacterium</name>
    <dbReference type="NCBI Taxonomy" id="2052148"/>
    <lineage>
        <taxon>Bacteria</taxon>
        <taxon>Bacteria division WOR-3</taxon>
    </lineage>
</organism>
<accession>A0A7V3ZVZ1</accession>
<evidence type="ECO:0000313" key="2">
    <source>
        <dbReference type="EMBL" id="HGK63940.1"/>
    </source>
</evidence>
<keyword evidence="1" id="KW-1133">Transmembrane helix</keyword>
<keyword evidence="1" id="KW-0812">Transmembrane</keyword>
<feature type="transmembrane region" description="Helical" evidence="1">
    <location>
        <begin position="67"/>
        <end position="86"/>
    </location>
</feature>